<dbReference type="NCBIfam" id="NF041504">
    <property type="entry name" value="AccA_sub"/>
    <property type="match status" value="1"/>
</dbReference>
<proteinExistence type="inferred from homology"/>
<dbReference type="AlphaFoldDB" id="A0A0K9GYA7"/>
<dbReference type="InterPro" id="IPR029045">
    <property type="entry name" value="ClpP/crotonase-like_dom_sf"/>
</dbReference>
<dbReference type="InterPro" id="IPR011763">
    <property type="entry name" value="COA_CT_C"/>
</dbReference>
<evidence type="ECO:0000256" key="7">
    <source>
        <dbReference type="ARBA" id="ARBA00023098"/>
    </source>
</evidence>
<evidence type="ECO:0000256" key="4">
    <source>
        <dbReference type="ARBA" id="ARBA00022741"/>
    </source>
</evidence>
<keyword evidence="13" id="KW-1185">Reference proteome</keyword>
<dbReference type="GO" id="GO:0003989">
    <property type="term" value="F:acetyl-CoA carboxylase activity"/>
    <property type="evidence" value="ECO:0007669"/>
    <property type="project" value="InterPro"/>
</dbReference>
<evidence type="ECO:0000313" key="13">
    <source>
        <dbReference type="Proteomes" id="UP000037146"/>
    </source>
</evidence>
<keyword evidence="5 10" id="KW-0276">Fatty acid metabolism</keyword>
<dbReference type="PROSITE" id="PS50989">
    <property type="entry name" value="COA_CT_CTER"/>
    <property type="match status" value="1"/>
</dbReference>
<reference evidence="13" key="1">
    <citation type="submission" date="2015-07" db="EMBL/GenBank/DDBJ databases">
        <title>Genome sequencing project for genomic taxonomy and phylogenomics of Bacillus-like bacteria.</title>
        <authorList>
            <person name="Liu B."/>
            <person name="Wang J."/>
            <person name="Zhu Y."/>
            <person name="Liu G."/>
            <person name="Chen Q."/>
            <person name="Chen Z."/>
            <person name="Lan J."/>
            <person name="Che J."/>
            <person name="Ge C."/>
            <person name="Shi H."/>
            <person name="Pan Z."/>
            <person name="Liu X."/>
        </authorList>
    </citation>
    <scope>NUCLEOTIDE SEQUENCE [LARGE SCALE GENOMIC DNA]</scope>
    <source>
        <strain evidence="13">FJAT-27997</strain>
    </source>
</reference>
<evidence type="ECO:0000256" key="1">
    <source>
        <dbReference type="ARBA" id="ARBA00004956"/>
    </source>
</evidence>
<evidence type="ECO:0000256" key="10">
    <source>
        <dbReference type="HAMAP-Rule" id="MF_00823"/>
    </source>
</evidence>
<dbReference type="InterPro" id="IPR001095">
    <property type="entry name" value="Acetyl_CoA_COase_a_su"/>
</dbReference>
<evidence type="ECO:0000256" key="3">
    <source>
        <dbReference type="ARBA" id="ARBA00022679"/>
    </source>
</evidence>
<comment type="subunit">
    <text evidence="10">Acetyl-CoA carboxylase is a heterohexamer composed of biotin carboxyl carrier protein (AccB), biotin carboxylase (AccC) and two subunits each of ACCase subunit alpha (AccA) and ACCase subunit beta (AccD).</text>
</comment>
<dbReference type="Proteomes" id="UP000037146">
    <property type="component" value="Unassembled WGS sequence"/>
</dbReference>
<evidence type="ECO:0000256" key="2">
    <source>
        <dbReference type="ARBA" id="ARBA00022516"/>
    </source>
</evidence>
<comment type="subcellular location">
    <subcellularLocation>
        <location evidence="10">Cytoplasm</location>
    </subcellularLocation>
</comment>
<evidence type="ECO:0000256" key="9">
    <source>
        <dbReference type="ARBA" id="ARBA00049152"/>
    </source>
</evidence>
<comment type="pathway">
    <text evidence="1 10">Lipid metabolism; malonyl-CoA biosynthesis; malonyl-CoA from acetyl-CoA: step 1/1.</text>
</comment>
<keyword evidence="4 10" id="KW-0547">Nucleotide-binding</keyword>
<keyword evidence="8 10" id="KW-0275">Fatty acid biosynthesis</keyword>
<keyword evidence="2 10" id="KW-0444">Lipid biosynthesis</keyword>
<dbReference type="GO" id="GO:0009317">
    <property type="term" value="C:acetyl-CoA carboxylase complex"/>
    <property type="evidence" value="ECO:0007669"/>
    <property type="project" value="InterPro"/>
</dbReference>
<comment type="function">
    <text evidence="10">Component of the acetyl coenzyme A carboxylase (ACC) complex. First, biotin carboxylase catalyzes the carboxylation of biotin on its carrier protein (BCCP) and then the CO(2) group is transferred by the carboxyltransferase to acetyl-CoA to form malonyl-CoA.</text>
</comment>
<dbReference type="NCBIfam" id="NF004344">
    <property type="entry name" value="PRK05724.1"/>
    <property type="match status" value="1"/>
</dbReference>
<keyword evidence="3 10" id="KW-0808">Transferase</keyword>
<dbReference type="STRING" id="1679170.AC625_18205"/>
<dbReference type="OrthoDB" id="9808023at2"/>
<organism evidence="12 13">
    <name type="scientific">Peribacillus loiseleuriae</name>
    <dbReference type="NCBI Taxonomy" id="1679170"/>
    <lineage>
        <taxon>Bacteria</taxon>
        <taxon>Bacillati</taxon>
        <taxon>Bacillota</taxon>
        <taxon>Bacilli</taxon>
        <taxon>Bacillales</taxon>
        <taxon>Bacillaceae</taxon>
        <taxon>Peribacillus</taxon>
    </lineage>
</organism>
<dbReference type="PRINTS" id="PR01069">
    <property type="entry name" value="ACCCTRFRASEA"/>
</dbReference>
<evidence type="ECO:0000313" key="12">
    <source>
        <dbReference type="EMBL" id="KMY51237.1"/>
    </source>
</evidence>
<evidence type="ECO:0000256" key="6">
    <source>
        <dbReference type="ARBA" id="ARBA00022840"/>
    </source>
</evidence>
<dbReference type="EC" id="2.1.3.15" evidence="10"/>
<dbReference type="GO" id="GO:0016743">
    <property type="term" value="F:carboxyl- or carbamoyltransferase activity"/>
    <property type="evidence" value="ECO:0007669"/>
    <property type="project" value="UniProtKB-UniRule"/>
</dbReference>
<gene>
    <name evidence="10" type="primary">accA</name>
    <name evidence="12" type="ORF">AC625_18205</name>
</gene>
<feature type="domain" description="CoA carboxyltransferase C-terminal" evidence="11">
    <location>
        <begin position="38"/>
        <end position="293"/>
    </location>
</feature>
<dbReference type="GO" id="GO:0006633">
    <property type="term" value="P:fatty acid biosynthetic process"/>
    <property type="evidence" value="ECO:0007669"/>
    <property type="project" value="UniProtKB-KW"/>
</dbReference>
<comment type="caution">
    <text evidence="12">The sequence shown here is derived from an EMBL/GenBank/DDBJ whole genome shotgun (WGS) entry which is preliminary data.</text>
</comment>
<comment type="catalytic activity">
    <reaction evidence="9 10">
        <text>N(6)-carboxybiotinyl-L-lysyl-[protein] + acetyl-CoA = N(6)-biotinyl-L-lysyl-[protein] + malonyl-CoA</text>
        <dbReference type="Rhea" id="RHEA:54728"/>
        <dbReference type="Rhea" id="RHEA-COMP:10505"/>
        <dbReference type="Rhea" id="RHEA-COMP:10506"/>
        <dbReference type="ChEBI" id="CHEBI:57288"/>
        <dbReference type="ChEBI" id="CHEBI:57384"/>
        <dbReference type="ChEBI" id="CHEBI:83144"/>
        <dbReference type="ChEBI" id="CHEBI:83145"/>
        <dbReference type="EC" id="2.1.3.15"/>
    </reaction>
</comment>
<dbReference type="RefSeq" id="WP_049682585.1">
    <property type="nucleotide sequence ID" value="NZ_LFZW01000001.1"/>
</dbReference>
<keyword evidence="7 10" id="KW-0443">Lipid metabolism</keyword>
<dbReference type="PANTHER" id="PTHR42853:SF3">
    <property type="entry name" value="ACETYL-COENZYME A CARBOXYLASE CARBOXYL TRANSFERASE SUBUNIT ALPHA, CHLOROPLASTIC"/>
    <property type="match status" value="1"/>
</dbReference>
<comment type="similarity">
    <text evidence="10">Belongs to the AccA family.</text>
</comment>
<dbReference type="NCBIfam" id="TIGR00513">
    <property type="entry name" value="accA"/>
    <property type="match status" value="1"/>
</dbReference>
<dbReference type="Gene3D" id="3.90.226.10">
    <property type="entry name" value="2-enoyl-CoA Hydratase, Chain A, domain 1"/>
    <property type="match status" value="1"/>
</dbReference>
<keyword evidence="6 10" id="KW-0067">ATP-binding</keyword>
<protein>
    <recommendedName>
        <fullName evidence="10">Acetyl-coenzyme A carboxylase carboxyl transferase subunit alpha</fullName>
        <shortName evidence="10">ACCase subunit alpha</shortName>
        <shortName evidence="10">Acetyl-CoA carboxylase carboxyltransferase subunit alpha</shortName>
        <ecNumber evidence="10">2.1.3.15</ecNumber>
    </recommendedName>
</protein>
<dbReference type="GO" id="GO:0005524">
    <property type="term" value="F:ATP binding"/>
    <property type="evidence" value="ECO:0007669"/>
    <property type="project" value="UniProtKB-KW"/>
</dbReference>
<dbReference type="Pfam" id="PF03255">
    <property type="entry name" value="ACCA"/>
    <property type="match status" value="1"/>
</dbReference>
<dbReference type="PANTHER" id="PTHR42853">
    <property type="entry name" value="ACETYL-COENZYME A CARBOXYLASE CARBOXYL TRANSFERASE SUBUNIT ALPHA"/>
    <property type="match status" value="1"/>
</dbReference>
<name>A0A0K9GYA7_9BACI</name>
<evidence type="ECO:0000256" key="5">
    <source>
        <dbReference type="ARBA" id="ARBA00022832"/>
    </source>
</evidence>
<keyword evidence="10" id="KW-0963">Cytoplasm</keyword>
<evidence type="ECO:0000259" key="11">
    <source>
        <dbReference type="PROSITE" id="PS50989"/>
    </source>
</evidence>
<dbReference type="GO" id="GO:2001295">
    <property type="term" value="P:malonyl-CoA biosynthetic process"/>
    <property type="evidence" value="ECO:0007669"/>
    <property type="project" value="UniProtKB-UniRule"/>
</dbReference>
<dbReference type="EMBL" id="LFZW01000001">
    <property type="protein sequence ID" value="KMY51237.1"/>
    <property type="molecule type" value="Genomic_DNA"/>
</dbReference>
<keyword evidence="12" id="KW-0436">Ligase</keyword>
<sequence length="330" mass="36888">MIGDLEFERPITDLRKKIDELKELTKTADVDLTAEIQKLEKRLENLQDDIYKNMKPWDRVQVARHPGRPTTLDYIPRLFSDFLELHGDRYYGDDEAIVGGIATFEGIPVTVIGHQRGKDTKENIRRNFGMPHPEGYRKALRLMKQAEKFRRPVICFIDTKGAFPGKAAEERGQSEAIAKNIFEMSGLKVPIICIVIGEGGSGGALALGVGDRLLMLENSTYSVISPEGAAALLWKDASQAKRAAETMKITAPDLLSLGIVDEIIPEAKGGAHKNDLSVQAEAIKVSLKRSLNELLPLSTGEIVDQRYTKYKKIGKYEIEEERNLDQIKSR</sequence>
<accession>A0A0K9GYA7</accession>
<dbReference type="SUPFAM" id="SSF52096">
    <property type="entry name" value="ClpP/crotonase"/>
    <property type="match status" value="1"/>
</dbReference>
<evidence type="ECO:0000256" key="8">
    <source>
        <dbReference type="ARBA" id="ARBA00023160"/>
    </source>
</evidence>
<dbReference type="HAMAP" id="MF_00823">
    <property type="entry name" value="AcetylCoA_CT_alpha"/>
    <property type="match status" value="1"/>
</dbReference>
<dbReference type="PATRIC" id="fig|1679170.3.peg.4133"/>
<dbReference type="UniPathway" id="UPA00655">
    <property type="reaction ID" value="UER00711"/>
</dbReference>